<evidence type="ECO:0000313" key="2">
    <source>
        <dbReference type="Proteomes" id="UP000708208"/>
    </source>
</evidence>
<dbReference type="Proteomes" id="UP000708208">
    <property type="component" value="Unassembled WGS sequence"/>
</dbReference>
<organism evidence="1 2">
    <name type="scientific">Allacma fusca</name>
    <dbReference type="NCBI Taxonomy" id="39272"/>
    <lineage>
        <taxon>Eukaryota</taxon>
        <taxon>Metazoa</taxon>
        <taxon>Ecdysozoa</taxon>
        <taxon>Arthropoda</taxon>
        <taxon>Hexapoda</taxon>
        <taxon>Collembola</taxon>
        <taxon>Symphypleona</taxon>
        <taxon>Sminthuridae</taxon>
        <taxon>Allacma</taxon>
    </lineage>
</organism>
<name>A0A8J2LIX5_9HEXA</name>
<evidence type="ECO:0000313" key="1">
    <source>
        <dbReference type="EMBL" id="CAG7837617.1"/>
    </source>
</evidence>
<keyword evidence="2" id="KW-1185">Reference proteome</keyword>
<dbReference type="AlphaFoldDB" id="A0A8J2LIX5"/>
<comment type="caution">
    <text evidence="1">The sequence shown here is derived from an EMBL/GenBank/DDBJ whole genome shotgun (WGS) entry which is preliminary data.</text>
</comment>
<accession>A0A8J2LIX5</accession>
<protein>
    <submittedName>
        <fullName evidence="1">Uncharacterized protein</fullName>
    </submittedName>
</protein>
<dbReference type="EMBL" id="CAJVCH010571482">
    <property type="protein sequence ID" value="CAG7837617.1"/>
    <property type="molecule type" value="Genomic_DNA"/>
</dbReference>
<sequence length="24" mass="2725">KRIQIPIQDFNNAVTSFHLPVTSV</sequence>
<feature type="non-terminal residue" evidence="1">
    <location>
        <position position="1"/>
    </location>
</feature>
<reference evidence="1" key="1">
    <citation type="submission" date="2021-06" db="EMBL/GenBank/DDBJ databases">
        <authorList>
            <person name="Hodson N. C."/>
            <person name="Mongue J. A."/>
            <person name="Jaron S. K."/>
        </authorList>
    </citation>
    <scope>NUCLEOTIDE SEQUENCE</scope>
</reference>
<proteinExistence type="predicted"/>
<gene>
    <name evidence="1" type="ORF">AFUS01_LOCUS46702</name>
</gene>